<dbReference type="Proteomes" id="UP001165205">
    <property type="component" value="Unassembled WGS sequence"/>
</dbReference>
<comment type="similarity">
    <text evidence="2 7">Belongs to the cytochrome P450 family.</text>
</comment>
<dbReference type="PANTHER" id="PTHR24287">
    <property type="entry name" value="P450, PUTATIVE (EUROFUNG)-RELATED"/>
    <property type="match status" value="1"/>
</dbReference>
<organism evidence="8 9">
    <name type="scientific">Aspergillus oryzae</name>
    <name type="common">Yellow koji mold</name>
    <dbReference type="NCBI Taxonomy" id="5062"/>
    <lineage>
        <taxon>Eukaryota</taxon>
        <taxon>Fungi</taxon>
        <taxon>Dikarya</taxon>
        <taxon>Ascomycota</taxon>
        <taxon>Pezizomycotina</taxon>
        <taxon>Eurotiomycetes</taxon>
        <taxon>Eurotiomycetidae</taxon>
        <taxon>Eurotiales</taxon>
        <taxon>Aspergillaceae</taxon>
        <taxon>Aspergillus</taxon>
        <taxon>Aspergillus subgen. Circumdati</taxon>
    </lineage>
</organism>
<dbReference type="AlphaFoldDB" id="A0AAN5C5J3"/>
<dbReference type="SUPFAM" id="SSF48264">
    <property type="entry name" value="Cytochrome P450"/>
    <property type="match status" value="1"/>
</dbReference>
<keyword evidence="5 7" id="KW-0408">Iron</keyword>
<dbReference type="InterPro" id="IPR036396">
    <property type="entry name" value="Cyt_P450_sf"/>
</dbReference>
<sequence>MSEKAEGAQPTNAEEEVSLLADQALSILLANDSMSTTLSGLFFCLSQDERVVKKLTASILDTVGLEPPTWGQLGTLHYVRWVLQEGEKHCVVFNARVANKNSTLPTGGGTNGNSPVLIRKGEIVVFSTWARHRLGKDFGENPDEFYPERWEHLSGDMIGFIPFNKGPRACPGRKSSFPVLGRLLTPMQSIMP</sequence>
<dbReference type="GO" id="GO:0005506">
    <property type="term" value="F:iron ion binding"/>
    <property type="evidence" value="ECO:0007669"/>
    <property type="project" value="InterPro"/>
</dbReference>
<evidence type="ECO:0000256" key="1">
    <source>
        <dbReference type="ARBA" id="ARBA00001971"/>
    </source>
</evidence>
<dbReference type="InterPro" id="IPR001128">
    <property type="entry name" value="Cyt_P450"/>
</dbReference>
<proteinExistence type="inferred from homology"/>
<evidence type="ECO:0000256" key="3">
    <source>
        <dbReference type="ARBA" id="ARBA00022723"/>
    </source>
</evidence>
<dbReference type="Gene3D" id="1.10.630.10">
    <property type="entry name" value="Cytochrome P450"/>
    <property type="match status" value="1"/>
</dbReference>
<dbReference type="Pfam" id="PF00067">
    <property type="entry name" value="p450"/>
    <property type="match status" value="1"/>
</dbReference>
<evidence type="ECO:0000256" key="2">
    <source>
        <dbReference type="ARBA" id="ARBA00010617"/>
    </source>
</evidence>
<reference evidence="8" key="1">
    <citation type="submission" date="2023-04" db="EMBL/GenBank/DDBJ databases">
        <title>Aspergillus oryzae NBRC 4228.</title>
        <authorList>
            <person name="Ichikawa N."/>
            <person name="Sato H."/>
            <person name="Tonouchi N."/>
        </authorList>
    </citation>
    <scope>NUCLEOTIDE SEQUENCE</scope>
    <source>
        <strain evidence="8">NBRC 4228</strain>
    </source>
</reference>
<evidence type="ECO:0000256" key="4">
    <source>
        <dbReference type="ARBA" id="ARBA00023002"/>
    </source>
</evidence>
<dbReference type="PANTHER" id="PTHR24287:SF17">
    <property type="entry name" value="P450, PUTATIVE (EUROFUNG)-RELATED"/>
    <property type="match status" value="1"/>
</dbReference>
<keyword evidence="4 7" id="KW-0560">Oxidoreductase</keyword>
<protein>
    <submittedName>
        <fullName evidence="8">Unnamed protein product</fullName>
    </submittedName>
</protein>
<name>A0AAN5C5J3_ASPOZ</name>
<dbReference type="GO" id="GO:0016705">
    <property type="term" value="F:oxidoreductase activity, acting on paired donors, with incorporation or reduction of molecular oxygen"/>
    <property type="evidence" value="ECO:0007669"/>
    <property type="project" value="InterPro"/>
</dbReference>
<dbReference type="PROSITE" id="PS00086">
    <property type="entry name" value="CYTOCHROME_P450"/>
    <property type="match status" value="1"/>
</dbReference>
<dbReference type="InterPro" id="IPR017972">
    <property type="entry name" value="Cyt_P450_CS"/>
</dbReference>
<evidence type="ECO:0000256" key="7">
    <source>
        <dbReference type="RuleBase" id="RU000461"/>
    </source>
</evidence>
<dbReference type="GO" id="GO:0004497">
    <property type="term" value="F:monooxygenase activity"/>
    <property type="evidence" value="ECO:0007669"/>
    <property type="project" value="UniProtKB-KW"/>
</dbReference>
<keyword evidence="6 7" id="KW-0503">Monooxygenase</keyword>
<keyword evidence="3 7" id="KW-0479">Metal-binding</keyword>
<comment type="caution">
    <text evidence="8">The sequence shown here is derived from an EMBL/GenBank/DDBJ whole genome shotgun (WGS) entry which is preliminary data.</text>
</comment>
<evidence type="ECO:0000313" key="9">
    <source>
        <dbReference type="Proteomes" id="UP001165205"/>
    </source>
</evidence>
<evidence type="ECO:0000256" key="5">
    <source>
        <dbReference type="ARBA" id="ARBA00023004"/>
    </source>
</evidence>
<dbReference type="InterPro" id="IPR047146">
    <property type="entry name" value="Cyt_P450_E_CYP52_fungi"/>
</dbReference>
<dbReference type="EMBL" id="BSYA01000401">
    <property type="protein sequence ID" value="GMG39079.1"/>
    <property type="molecule type" value="Genomic_DNA"/>
</dbReference>
<evidence type="ECO:0000256" key="6">
    <source>
        <dbReference type="ARBA" id="ARBA00023033"/>
    </source>
</evidence>
<evidence type="ECO:0000313" key="8">
    <source>
        <dbReference type="EMBL" id="GMG39079.1"/>
    </source>
</evidence>
<comment type="cofactor">
    <cofactor evidence="1">
        <name>heme</name>
        <dbReference type="ChEBI" id="CHEBI:30413"/>
    </cofactor>
</comment>
<gene>
    <name evidence="8" type="ORF">Aory04_001360900</name>
</gene>
<accession>A0AAN5C5J3</accession>
<dbReference type="GO" id="GO:0020037">
    <property type="term" value="F:heme binding"/>
    <property type="evidence" value="ECO:0007669"/>
    <property type="project" value="InterPro"/>
</dbReference>
<keyword evidence="7" id="KW-0349">Heme</keyword>